<name>A0A814K1C0_9BILA</name>
<dbReference type="Proteomes" id="UP000663832">
    <property type="component" value="Unassembled WGS sequence"/>
</dbReference>
<dbReference type="EMBL" id="CAJNOM010000099">
    <property type="protein sequence ID" value="CAF1044838.1"/>
    <property type="molecule type" value="Genomic_DNA"/>
</dbReference>
<gene>
    <name evidence="1" type="ORF">BJG266_LOCUS17187</name>
    <name evidence="2" type="ORF">QVE165_LOCUS17279</name>
</gene>
<protein>
    <submittedName>
        <fullName evidence="2">Uncharacterized protein</fullName>
    </submittedName>
</protein>
<keyword evidence="3" id="KW-1185">Reference proteome</keyword>
<evidence type="ECO:0000313" key="1">
    <source>
        <dbReference type="EMBL" id="CAF1024581.1"/>
    </source>
</evidence>
<evidence type="ECO:0000313" key="3">
    <source>
        <dbReference type="Proteomes" id="UP000663832"/>
    </source>
</evidence>
<dbReference type="Proteomes" id="UP000663877">
    <property type="component" value="Unassembled WGS sequence"/>
</dbReference>
<comment type="caution">
    <text evidence="2">The sequence shown here is derived from an EMBL/GenBank/DDBJ whole genome shotgun (WGS) entry which is preliminary data.</text>
</comment>
<accession>A0A814K1C0</accession>
<organism evidence="2 3">
    <name type="scientific">Adineta steineri</name>
    <dbReference type="NCBI Taxonomy" id="433720"/>
    <lineage>
        <taxon>Eukaryota</taxon>
        <taxon>Metazoa</taxon>
        <taxon>Spiralia</taxon>
        <taxon>Gnathifera</taxon>
        <taxon>Rotifera</taxon>
        <taxon>Eurotatoria</taxon>
        <taxon>Bdelloidea</taxon>
        <taxon>Adinetida</taxon>
        <taxon>Adinetidae</taxon>
        <taxon>Adineta</taxon>
    </lineage>
</organism>
<dbReference type="AlphaFoldDB" id="A0A814K1C0"/>
<sequence>MLKERVINETVPIQKIYDEEIMKAHFSSETLPSVPLVYKIQPGSNQARKNLTPTLPSSSSFDIPDAYQSTNSDETFLIYDKLVSCKKRVLIFASPK</sequence>
<evidence type="ECO:0000313" key="2">
    <source>
        <dbReference type="EMBL" id="CAF1044838.1"/>
    </source>
</evidence>
<dbReference type="OrthoDB" id="10046275at2759"/>
<proteinExistence type="predicted"/>
<dbReference type="EMBL" id="CAJNOI010000082">
    <property type="protein sequence ID" value="CAF1024581.1"/>
    <property type="molecule type" value="Genomic_DNA"/>
</dbReference>
<reference evidence="2" key="1">
    <citation type="submission" date="2021-02" db="EMBL/GenBank/DDBJ databases">
        <authorList>
            <person name="Nowell W R."/>
        </authorList>
    </citation>
    <scope>NUCLEOTIDE SEQUENCE</scope>
</reference>